<dbReference type="Proteomes" id="UP000005307">
    <property type="component" value="Chromosome"/>
</dbReference>
<gene>
    <name evidence="1" type="ORF">OAN307_c20610</name>
</gene>
<protein>
    <submittedName>
        <fullName evidence="1">Uncharacterized protein</fullName>
    </submittedName>
</protein>
<dbReference type="HOGENOM" id="CLU_1738645_0_0_5"/>
<dbReference type="AlphaFoldDB" id="M9RBA4"/>
<keyword evidence="2" id="KW-1185">Reference proteome</keyword>
<evidence type="ECO:0000313" key="2">
    <source>
        <dbReference type="Proteomes" id="UP000005307"/>
    </source>
</evidence>
<name>M9RBA4_9RHOB</name>
<accession>M9RBA4</accession>
<organism evidence="1 2">
    <name type="scientific">Octadecabacter antarcticus 307</name>
    <dbReference type="NCBI Taxonomy" id="391626"/>
    <lineage>
        <taxon>Bacteria</taxon>
        <taxon>Pseudomonadati</taxon>
        <taxon>Pseudomonadota</taxon>
        <taxon>Alphaproteobacteria</taxon>
        <taxon>Rhodobacterales</taxon>
        <taxon>Roseobacteraceae</taxon>
        <taxon>Octadecabacter</taxon>
    </lineage>
</organism>
<dbReference type="KEGG" id="oat:OAN307_c20610"/>
<evidence type="ECO:0000313" key="1">
    <source>
        <dbReference type="EMBL" id="AGI67696.1"/>
    </source>
</evidence>
<dbReference type="EMBL" id="CP003740">
    <property type="protein sequence ID" value="AGI67696.1"/>
    <property type="molecule type" value="Genomic_DNA"/>
</dbReference>
<proteinExistence type="predicted"/>
<dbReference type="STRING" id="391626.OAN307_c20610"/>
<sequence>MEGCANHCPRIKVEGEGALSAACFACAYLVISGTRASMVDPSAGCGARYIFLARQGIVEQTLEIRAIHCRQAIAKQSAERGVTGSNIGDPPMLPYRLDQIAPDQEIGSVTADGAYDPGLRPFRAELIHWINSKTPITRASAMRPSLAATQ</sequence>
<reference evidence="1 2" key="1">
    <citation type="journal article" date="2013" name="PLoS ONE">
        <title>Poles Apart: Arctic and Antarctic Octadecabacter strains Share High Genome Plasticity and a New Type of Xanthorhodopsin.</title>
        <authorList>
            <person name="Vollmers J."/>
            <person name="Voget S."/>
            <person name="Dietrich S."/>
            <person name="Gollnow K."/>
            <person name="Smits M."/>
            <person name="Meyer K."/>
            <person name="Brinkhoff T."/>
            <person name="Simon M."/>
            <person name="Daniel R."/>
        </authorList>
    </citation>
    <scope>NUCLEOTIDE SEQUENCE [LARGE SCALE GENOMIC DNA]</scope>
    <source>
        <strain evidence="1 2">307</strain>
    </source>
</reference>